<dbReference type="Proteomes" id="UP000032180">
    <property type="component" value="Chromosome 2"/>
</dbReference>
<dbReference type="STRING" id="77586.A0A0D9VLJ8"/>
<evidence type="ECO:0000313" key="1">
    <source>
        <dbReference type="EnsemblPlants" id="LPERR02G27940.1"/>
    </source>
</evidence>
<dbReference type="AlphaFoldDB" id="A0A0D9VLJ8"/>
<dbReference type="HOGENOM" id="CLU_2100397_0_0_1"/>
<sequence length="116" mass="13100">MHPGHSNKKNNLSHSDDLSFVAYLDSLEFICKIISQYVNAIWKSFSEGITPHYSRNMTYVLNALHQFIDSSIAAYSCTKMPEGDKDLLHEQHGTLLRTLVSAIKISFITNEGIQVL</sequence>
<evidence type="ECO:0000313" key="2">
    <source>
        <dbReference type="Proteomes" id="UP000032180"/>
    </source>
</evidence>
<reference evidence="1 2" key="1">
    <citation type="submission" date="2012-08" db="EMBL/GenBank/DDBJ databases">
        <title>Oryza genome evolution.</title>
        <authorList>
            <person name="Wing R.A."/>
        </authorList>
    </citation>
    <scope>NUCLEOTIDE SEQUENCE</scope>
</reference>
<reference evidence="1" key="3">
    <citation type="submission" date="2015-04" db="UniProtKB">
        <authorList>
            <consortium name="EnsemblPlants"/>
        </authorList>
    </citation>
    <scope>IDENTIFICATION</scope>
</reference>
<keyword evidence="2" id="KW-1185">Reference proteome</keyword>
<accession>A0A0D9VLJ8</accession>
<dbReference type="Gramene" id="LPERR02G27940.1">
    <property type="protein sequence ID" value="LPERR02G27940.1"/>
    <property type="gene ID" value="LPERR02G27940"/>
</dbReference>
<proteinExistence type="predicted"/>
<organism evidence="1 2">
    <name type="scientific">Leersia perrieri</name>
    <dbReference type="NCBI Taxonomy" id="77586"/>
    <lineage>
        <taxon>Eukaryota</taxon>
        <taxon>Viridiplantae</taxon>
        <taxon>Streptophyta</taxon>
        <taxon>Embryophyta</taxon>
        <taxon>Tracheophyta</taxon>
        <taxon>Spermatophyta</taxon>
        <taxon>Magnoliopsida</taxon>
        <taxon>Liliopsida</taxon>
        <taxon>Poales</taxon>
        <taxon>Poaceae</taxon>
        <taxon>BOP clade</taxon>
        <taxon>Oryzoideae</taxon>
        <taxon>Oryzeae</taxon>
        <taxon>Oryzinae</taxon>
        <taxon>Leersia</taxon>
    </lineage>
</organism>
<dbReference type="EnsemblPlants" id="LPERR02G27940.1">
    <property type="protein sequence ID" value="LPERR02G27940.1"/>
    <property type="gene ID" value="LPERR02G27940"/>
</dbReference>
<protein>
    <submittedName>
        <fullName evidence="1">Uncharacterized protein</fullName>
    </submittedName>
</protein>
<reference evidence="2" key="2">
    <citation type="submission" date="2013-12" db="EMBL/GenBank/DDBJ databases">
        <authorList>
            <person name="Yu Y."/>
            <person name="Lee S."/>
            <person name="de Baynast K."/>
            <person name="Wissotski M."/>
            <person name="Liu L."/>
            <person name="Talag J."/>
            <person name="Goicoechea J."/>
            <person name="Angelova A."/>
            <person name="Jetty R."/>
            <person name="Kudrna D."/>
            <person name="Golser W."/>
            <person name="Rivera L."/>
            <person name="Zhang J."/>
            <person name="Wing R."/>
        </authorList>
    </citation>
    <scope>NUCLEOTIDE SEQUENCE</scope>
</reference>
<name>A0A0D9VLJ8_9ORYZ</name>
<dbReference type="eggNOG" id="KOG1849">
    <property type="taxonomic scope" value="Eukaryota"/>
</dbReference>